<feature type="domain" description="S1 motif" evidence="9">
    <location>
        <begin position="641"/>
        <end position="722"/>
    </location>
</feature>
<dbReference type="SUPFAM" id="SSF50249">
    <property type="entry name" value="Nucleic acid-binding proteins"/>
    <property type="match status" value="3"/>
</dbReference>
<evidence type="ECO:0000256" key="7">
    <source>
        <dbReference type="HAMAP-Rule" id="MF_01895"/>
    </source>
</evidence>
<evidence type="ECO:0000256" key="8">
    <source>
        <dbReference type="SAM" id="MobiDB-lite"/>
    </source>
</evidence>
<protein>
    <recommendedName>
        <fullName evidence="7">Ribonuclease R</fullName>
        <shortName evidence="7">RNase R</shortName>
        <ecNumber evidence="7">3.1.13.1</ecNumber>
    </recommendedName>
</protein>
<dbReference type="SMART" id="SM00955">
    <property type="entry name" value="RNB"/>
    <property type="match status" value="1"/>
</dbReference>
<evidence type="ECO:0000256" key="3">
    <source>
        <dbReference type="ARBA" id="ARBA00022722"/>
    </source>
</evidence>
<evidence type="ECO:0000256" key="5">
    <source>
        <dbReference type="ARBA" id="ARBA00022839"/>
    </source>
</evidence>
<dbReference type="EC" id="3.1.13.1" evidence="7"/>
<reference evidence="10 11" key="1">
    <citation type="submission" date="2018-04" db="EMBL/GenBank/DDBJ databases">
        <title>Genomic Encyclopedia of Archaeal and Bacterial Type Strains, Phase II (KMG-II): from individual species to whole genera.</title>
        <authorList>
            <person name="Goeker M."/>
        </authorList>
    </citation>
    <scope>NUCLEOTIDE SEQUENCE [LARGE SCALE GENOMIC DNA]</scope>
    <source>
        <strain evidence="10 11">DSM 23382</strain>
    </source>
</reference>
<dbReference type="PANTHER" id="PTHR23355:SF9">
    <property type="entry name" value="DIS3-LIKE EXONUCLEASE 2"/>
    <property type="match status" value="1"/>
</dbReference>
<dbReference type="PROSITE" id="PS50126">
    <property type="entry name" value="S1"/>
    <property type="match status" value="1"/>
</dbReference>
<dbReference type="InterPro" id="IPR003029">
    <property type="entry name" value="S1_domain"/>
</dbReference>
<comment type="caution">
    <text evidence="10">The sequence shown here is derived from an EMBL/GenBank/DDBJ whole genome shotgun (WGS) entry which is preliminary data.</text>
</comment>
<keyword evidence="2 7" id="KW-0963">Cytoplasm</keyword>
<dbReference type="Pfam" id="PF17876">
    <property type="entry name" value="CSD2"/>
    <property type="match status" value="1"/>
</dbReference>
<dbReference type="GO" id="GO:0006402">
    <property type="term" value="P:mRNA catabolic process"/>
    <property type="evidence" value="ECO:0007669"/>
    <property type="project" value="TreeGrafter"/>
</dbReference>
<evidence type="ECO:0000256" key="2">
    <source>
        <dbReference type="ARBA" id="ARBA00022490"/>
    </source>
</evidence>
<dbReference type="CDD" id="cd04471">
    <property type="entry name" value="S1_RNase_R"/>
    <property type="match status" value="1"/>
</dbReference>
<sequence>MVSRKSRRRDDDLPSREEILAFVAENPGKAGKREIARAFGLTGAAKIGLKQLLRELAEEGLVEKRHRRLATPGSLPPVFVANLTGRDADGELLGQPARWFEEDGPVPAVLVIPDRHRNAPQPGVGDRVLVRLISGEPGDEAAHVARVIKVLEKQQGSLLGVIRLKEGDPVARLVPVDRKQKELPIDVNDLGGAGDDELVAVETTRTGRYGIPKAKVIERIGSMKSEKAISMIALHEYGIRHVFPQAVLDEADRAKPVSAKGREDWRKLPLVTIDPPDAKDHDDAIHAEPDQDEANPEGWIVTVAIADVAAYVRPGTDMDREAHLRGNSVYFPDRVIPMLPERISNDLCSLREGEDRPAMAVRMIFAADGRKKSHTFHRVIMRSAAKLAYAQAQDAIDGRTDDKTGPLLETILKPLWGAYECLKRGRNAREPLDLDLPERKVLLTKNGLVDRVVVPERLDAHKLVEEFMIQANVAAAETLEKRRTPLLYRVHDASSPEKLESLRDFLSTLDISLPKAGNLRPSHFNGILRRVVDTPNAELVNTVVLRSQAQAEYAPGNIGHFGLNLRRYAHFTSPIRRYSDLIVHRGLIRALDLGDDGLPEAIEKKLEAIGSEISATERQAMKAERSTIDRLIAHWLCDRIGARFTGRIAGVTKSGLFVQLDETGADGFIPASTLGADYYHYDERSHALVGRTTGETYRLGARVEVRLVEAAPLAGALRFEMLSDGIKGRPMRGRAGKGSPGPKRGPAKGPRRGPSARKTAVAGRKGKNNDGGNKGRPGT</sequence>
<dbReference type="EMBL" id="QAYG01000002">
    <property type="protein sequence ID" value="PTW61466.1"/>
    <property type="molecule type" value="Genomic_DNA"/>
</dbReference>
<dbReference type="Gene3D" id="2.40.50.140">
    <property type="entry name" value="Nucleic acid-binding proteins"/>
    <property type="match status" value="1"/>
</dbReference>
<dbReference type="Pfam" id="PF00773">
    <property type="entry name" value="RNB"/>
    <property type="match status" value="1"/>
</dbReference>
<comment type="subcellular location">
    <subcellularLocation>
        <location evidence="7">Cytoplasm</location>
    </subcellularLocation>
</comment>
<feature type="region of interest" description="Disordered" evidence="8">
    <location>
        <begin position="727"/>
        <end position="779"/>
    </location>
</feature>
<dbReference type="AlphaFoldDB" id="A0A2T5VCJ3"/>
<dbReference type="Pfam" id="PF00575">
    <property type="entry name" value="S1"/>
    <property type="match status" value="1"/>
</dbReference>
<dbReference type="InterPro" id="IPR012340">
    <property type="entry name" value="NA-bd_OB-fold"/>
</dbReference>
<dbReference type="NCBIfam" id="TIGR00358">
    <property type="entry name" value="3_prime_RNase"/>
    <property type="match status" value="1"/>
</dbReference>
<evidence type="ECO:0000313" key="11">
    <source>
        <dbReference type="Proteomes" id="UP000244081"/>
    </source>
</evidence>
<dbReference type="HAMAP" id="MF_01895">
    <property type="entry name" value="RNase_R"/>
    <property type="match status" value="1"/>
</dbReference>
<proteinExistence type="inferred from homology"/>
<keyword evidence="5 7" id="KW-0269">Exonuclease</keyword>
<organism evidence="10 11">
    <name type="scientific">Breoghania corrubedonensis</name>
    <dbReference type="NCBI Taxonomy" id="665038"/>
    <lineage>
        <taxon>Bacteria</taxon>
        <taxon>Pseudomonadati</taxon>
        <taxon>Pseudomonadota</taxon>
        <taxon>Alphaproteobacteria</taxon>
        <taxon>Hyphomicrobiales</taxon>
        <taxon>Stappiaceae</taxon>
        <taxon>Breoghania</taxon>
    </lineage>
</organism>
<dbReference type="InterPro" id="IPR001900">
    <property type="entry name" value="RNase_II/R"/>
</dbReference>
<accession>A0A2T5VCJ3</accession>
<comment type="catalytic activity">
    <reaction evidence="1 7">
        <text>Exonucleolytic cleavage in the 3'- to 5'-direction to yield nucleoside 5'-phosphates.</text>
        <dbReference type="EC" id="3.1.13.1"/>
    </reaction>
</comment>
<keyword evidence="6 7" id="KW-0694">RNA-binding</keyword>
<dbReference type="InterPro" id="IPR011805">
    <property type="entry name" value="RNase_R"/>
</dbReference>
<dbReference type="PROSITE" id="PS01175">
    <property type="entry name" value="RIBONUCLEASE_II"/>
    <property type="match status" value="1"/>
</dbReference>
<keyword evidence="4 7" id="KW-0378">Hydrolase</keyword>
<dbReference type="InterPro" id="IPR004476">
    <property type="entry name" value="RNase_II/RNase_R"/>
</dbReference>
<dbReference type="SMART" id="SM00316">
    <property type="entry name" value="S1"/>
    <property type="match status" value="1"/>
</dbReference>
<dbReference type="GO" id="GO:0005829">
    <property type="term" value="C:cytosol"/>
    <property type="evidence" value="ECO:0007669"/>
    <property type="project" value="TreeGrafter"/>
</dbReference>
<evidence type="ECO:0000256" key="6">
    <source>
        <dbReference type="ARBA" id="ARBA00022884"/>
    </source>
</evidence>
<comment type="function">
    <text evidence="7">3'-5' exoribonuclease that releases 5'-nucleoside monophosphates and is involved in maturation of structured RNAs.</text>
</comment>
<evidence type="ECO:0000256" key="4">
    <source>
        <dbReference type="ARBA" id="ARBA00022801"/>
    </source>
</evidence>
<comment type="similarity">
    <text evidence="7">Belongs to the RNR ribonuclease family. RNase R subfamily.</text>
</comment>
<dbReference type="PANTHER" id="PTHR23355">
    <property type="entry name" value="RIBONUCLEASE"/>
    <property type="match status" value="1"/>
</dbReference>
<name>A0A2T5VCJ3_9HYPH</name>
<dbReference type="InterPro" id="IPR050180">
    <property type="entry name" value="RNR_Ribonuclease"/>
</dbReference>
<dbReference type="InterPro" id="IPR022966">
    <property type="entry name" value="RNase_II/R_CS"/>
</dbReference>
<dbReference type="NCBIfam" id="TIGR02063">
    <property type="entry name" value="RNase_R"/>
    <property type="match status" value="1"/>
</dbReference>
<evidence type="ECO:0000313" key="10">
    <source>
        <dbReference type="EMBL" id="PTW61466.1"/>
    </source>
</evidence>
<gene>
    <name evidence="7" type="primary">rnr</name>
    <name evidence="10" type="ORF">C8N35_102176</name>
</gene>
<dbReference type="OrthoDB" id="9764149at2"/>
<keyword evidence="11" id="KW-1185">Reference proteome</keyword>
<dbReference type="RefSeq" id="WP_107989325.1">
    <property type="nucleotide sequence ID" value="NZ_QAYG01000002.1"/>
</dbReference>
<evidence type="ECO:0000259" key="9">
    <source>
        <dbReference type="PROSITE" id="PS50126"/>
    </source>
</evidence>
<dbReference type="Proteomes" id="UP000244081">
    <property type="component" value="Unassembled WGS sequence"/>
</dbReference>
<evidence type="ECO:0000256" key="1">
    <source>
        <dbReference type="ARBA" id="ARBA00001849"/>
    </source>
</evidence>
<dbReference type="InterPro" id="IPR040476">
    <property type="entry name" value="CSD2"/>
</dbReference>
<dbReference type="GO" id="GO:0008859">
    <property type="term" value="F:exoribonuclease II activity"/>
    <property type="evidence" value="ECO:0007669"/>
    <property type="project" value="UniProtKB-UniRule"/>
</dbReference>
<keyword evidence="3 7" id="KW-0540">Nuclease</keyword>
<feature type="compositionally biased region" description="Basic residues" evidence="8">
    <location>
        <begin position="745"/>
        <end position="755"/>
    </location>
</feature>
<dbReference type="GO" id="GO:0003723">
    <property type="term" value="F:RNA binding"/>
    <property type="evidence" value="ECO:0007669"/>
    <property type="project" value="UniProtKB-UniRule"/>
</dbReference>